<dbReference type="PANTHER" id="PTHR47668:SF1">
    <property type="entry name" value="DIENELACTONE HYDROLASE DOMAIN-CONTAINING PROTEIN-RELATED"/>
    <property type="match status" value="1"/>
</dbReference>
<proteinExistence type="predicted"/>
<evidence type="ECO:0000259" key="1">
    <source>
        <dbReference type="Pfam" id="PF01738"/>
    </source>
</evidence>
<dbReference type="Pfam" id="PF01738">
    <property type="entry name" value="DLH"/>
    <property type="match status" value="1"/>
</dbReference>
<evidence type="ECO:0000313" key="2">
    <source>
        <dbReference type="EMBL" id="CAE2259976.1"/>
    </source>
</evidence>
<feature type="domain" description="Dienelactone hydrolase" evidence="1">
    <location>
        <begin position="9"/>
        <end position="218"/>
    </location>
</feature>
<name>A0A7S4JDD7_GUITH</name>
<gene>
    <name evidence="2" type="ORF">GTHE00462_LOCUS4823</name>
</gene>
<dbReference type="InterPro" id="IPR002925">
    <property type="entry name" value="Dienelactn_hydro"/>
</dbReference>
<reference evidence="2" key="1">
    <citation type="submission" date="2021-01" db="EMBL/GenBank/DDBJ databases">
        <authorList>
            <person name="Corre E."/>
            <person name="Pelletier E."/>
            <person name="Niang G."/>
            <person name="Scheremetjew M."/>
            <person name="Finn R."/>
            <person name="Kale V."/>
            <person name="Holt S."/>
            <person name="Cochrane G."/>
            <person name="Meng A."/>
            <person name="Brown T."/>
            <person name="Cohen L."/>
        </authorList>
    </citation>
    <scope>NUCLEOTIDE SEQUENCE</scope>
    <source>
        <strain evidence="2">CCMP 2712</strain>
    </source>
</reference>
<accession>A0A7S4JDD7</accession>
<sequence length="220" mass="24225">MYVTGSGSHAVIVIYDIFGFQDQCPQVKQVCDRLAAYGFLVVVPDIFVNNNNKPWPIDKFPPKPEDNLSAWIAGSDGSFFYTECLSQLQVCKKYLAGKGVTSHSTMGFCWGGYICMRFGGEATEGLRSTIAVHAAFWDKEKDFAKNLKVPICVVAAKGDPSETIQEVTDTMPIASKCVFKRYDDQIHGFLAARGDFKDPANNKAAQESLEIIANFIKNAA</sequence>
<dbReference type="EMBL" id="HBKN01006036">
    <property type="protein sequence ID" value="CAE2259976.1"/>
    <property type="molecule type" value="Transcribed_RNA"/>
</dbReference>
<protein>
    <recommendedName>
        <fullName evidence="1">Dienelactone hydrolase domain-containing protein</fullName>
    </recommendedName>
</protein>
<dbReference type="InterPro" id="IPR029058">
    <property type="entry name" value="AB_hydrolase_fold"/>
</dbReference>
<organism evidence="2">
    <name type="scientific">Guillardia theta</name>
    <name type="common">Cryptophyte</name>
    <name type="synonym">Cryptomonas phi</name>
    <dbReference type="NCBI Taxonomy" id="55529"/>
    <lineage>
        <taxon>Eukaryota</taxon>
        <taxon>Cryptophyceae</taxon>
        <taxon>Pyrenomonadales</taxon>
        <taxon>Geminigeraceae</taxon>
        <taxon>Guillardia</taxon>
    </lineage>
</organism>
<dbReference type="GO" id="GO:0016787">
    <property type="term" value="F:hydrolase activity"/>
    <property type="evidence" value="ECO:0007669"/>
    <property type="project" value="InterPro"/>
</dbReference>
<dbReference type="AlphaFoldDB" id="A0A7S4JDD7"/>
<dbReference type="SUPFAM" id="SSF53474">
    <property type="entry name" value="alpha/beta-Hydrolases"/>
    <property type="match status" value="1"/>
</dbReference>
<dbReference type="Gene3D" id="3.40.50.1820">
    <property type="entry name" value="alpha/beta hydrolase"/>
    <property type="match status" value="1"/>
</dbReference>
<dbReference type="PANTHER" id="PTHR47668">
    <property type="entry name" value="DIENELACTONE HYDROLASE FAMILY PROTEIN (AFU_ORTHOLOGUE AFUA_6G01940)"/>
    <property type="match status" value="1"/>
</dbReference>